<evidence type="ECO:0000256" key="3">
    <source>
        <dbReference type="ARBA" id="ARBA00012350"/>
    </source>
</evidence>
<keyword evidence="6" id="KW-0325">Glycoprotein</keyword>
<comment type="caution">
    <text evidence="11">The sequence shown here is derived from an EMBL/GenBank/DDBJ whole genome shotgun (WGS) entry which is preliminary data.</text>
</comment>
<evidence type="ECO:0000256" key="5">
    <source>
        <dbReference type="ARBA" id="ARBA00022801"/>
    </source>
</evidence>
<accession>A0AAN7CZN6</accession>
<dbReference type="SUPFAM" id="SSF48208">
    <property type="entry name" value="Six-hairpin glycosidases"/>
    <property type="match status" value="1"/>
</dbReference>
<dbReference type="Pfam" id="PF03663">
    <property type="entry name" value="Glyco_hydro_76"/>
    <property type="match status" value="1"/>
</dbReference>
<evidence type="ECO:0000256" key="7">
    <source>
        <dbReference type="ARBA" id="ARBA00023295"/>
    </source>
</evidence>
<dbReference type="GO" id="GO:0008496">
    <property type="term" value="F:mannan endo-1,6-alpha-mannosidase activity"/>
    <property type="evidence" value="ECO:0007669"/>
    <property type="project" value="UniProtKB-UniRule"/>
</dbReference>
<feature type="compositionally biased region" description="Low complexity" evidence="9">
    <location>
        <begin position="423"/>
        <end position="437"/>
    </location>
</feature>
<name>A0AAN7CZN6_9PEZI</name>
<dbReference type="Proteomes" id="UP001303647">
    <property type="component" value="Unassembled WGS sequence"/>
</dbReference>
<comment type="similarity">
    <text evidence="2 8">Belongs to the glycosyl hydrolase 76 family.</text>
</comment>
<feature type="region of interest" description="Disordered" evidence="9">
    <location>
        <begin position="420"/>
        <end position="460"/>
    </location>
</feature>
<dbReference type="InterPro" id="IPR005198">
    <property type="entry name" value="Glyco_hydro_76"/>
</dbReference>
<keyword evidence="5 8" id="KW-0378">Hydrolase</keyword>
<evidence type="ECO:0000313" key="12">
    <source>
        <dbReference type="Proteomes" id="UP001303647"/>
    </source>
</evidence>
<proteinExistence type="inferred from homology"/>
<evidence type="ECO:0000256" key="9">
    <source>
        <dbReference type="SAM" id="MobiDB-lite"/>
    </source>
</evidence>
<feature type="chain" id="PRO_5042948110" description="Mannan endo-1,6-alpha-mannosidase" evidence="10">
    <location>
        <begin position="19"/>
        <end position="477"/>
    </location>
</feature>
<reference evidence="11" key="1">
    <citation type="journal article" date="2023" name="Mol. Phylogenet. Evol.">
        <title>Genome-scale phylogeny and comparative genomics of the fungal order Sordariales.</title>
        <authorList>
            <person name="Hensen N."/>
            <person name="Bonometti L."/>
            <person name="Westerberg I."/>
            <person name="Brannstrom I.O."/>
            <person name="Guillou S."/>
            <person name="Cros-Aarteil S."/>
            <person name="Calhoun S."/>
            <person name="Haridas S."/>
            <person name="Kuo A."/>
            <person name="Mondo S."/>
            <person name="Pangilinan J."/>
            <person name="Riley R."/>
            <person name="LaButti K."/>
            <person name="Andreopoulos B."/>
            <person name="Lipzen A."/>
            <person name="Chen C."/>
            <person name="Yan M."/>
            <person name="Daum C."/>
            <person name="Ng V."/>
            <person name="Clum A."/>
            <person name="Steindorff A."/>
            <person name="Ohm R.A."/>
            <person name="Martin F."/>
            <person name="Silar P."/>
            <person name="Natvig D.O."/>
            <person name="Lalanne C."/>
            <person name="Gautier V."/>
            <person name="Ament-Velasquez S.L."/>
            <person name="Kruys A."/>
            <person name="Hutchinson M.I."/>
            <person name="Powell A.J."/>
            <person name="Barry K."/>
            <person name="Miller A.N."/>
            <person name="Grigoriev I.V."/>
            <person name="Debuchy R."/>
            <person name="Gladieux P."/>
            <person name="Hiltunen Thoren M."/>
            <person name="Johannesson H."/>
        </authorList>
    </citation>
    <scope>NUCLEOTIDE SEQUENCE</scope>
    <source>
        <strain evidence="11">CBS 359.72</strain>
    </source>
</reference>
<evidence type="ECO:0000256" key="10">
    <source>
        <dbReference type="SAM" id="SignalP"/>
    </source>
</evidence>
<dbReference type="InterPro" id="IPR008928">
    <property type="entry name" value="6-hairpin_glycosidase_sf"/>
</dbReference>
<comment type="catalytic activity">
    <reaction evidence="1 8">
        <text>Random hydrolysis of (1-&gt;6)-alpha-D-mannosidic linkages in unbranched (1-&gt;6)-mannans.</text>
        <dbReference type="EC" id="3.2.1.101"/>
    </reaction>
</comment>
<dbReference type="InterPro" id="IPR014480">
    <property type="entry name" value="Mannan-1_6-alpha_mannosidase"/>
</dbReference>
<keyword evidence="7 8" id="KW-0326">Glycosidase</keyword>
<evidence type="ECO:0000256" key="4">
    <source>
        <dbReference type="ARBA" id="ARBA00022729"/>
    </source>
</evidence>
<dbReference type="PANTHER" id="PTHR12145:SF36">
    <property type="entry name" value="MANNAN ENDO-1,6-ALPHA-MANNOSIDASE DCW1"/>
    <property type="match status" value="1"/>
</dbReference>
<keyword evidence="4 10" id="KW-0732">Signal</keyword>
<dbReference type="GO" id="GO:0016052">
    <property type="term" value="P:carbohydrate catabolic process"/>
    <property type="evidence" value="ECO:0007669"/>
    <property type="project" value="InterPro"/>
</dbReference>
<reference evidence="11" key="2">
    <citation type="submission" date="2023-05" db="EMBL/GenBank/DDBJ databases">
        <authorList>
            <consortium name="Lawrence Berkeley National Laboratory"/>
            <person name="Steindorff A."/>
            <person name="Hensen N."/>
            <person name="Bonometti L."/>
            <person name="Westerberg I."/>
            <person name="Brannstrom I.O."/>
            <person name="Guillou S."/>
            <person name="Cros-Aarteil S."/>
            <person name="Calhoun S."/>
            <person name="Haridas S."/>
            <person name="Kuo A."/>
            <person name="Mondo S."/>
            <person name="Pangilinan J."/>
            <person name="Riley R."/>
            <person name="Labutti K."/>
            <person name="Andreopoulos B."/>
            <person name="Lipzen A."/>
            <person name="Chen C."/>
            <person name="Yanf M."/>
            <person name="Daum C."/>
            <person name="Ng V."/>
            <person name="Clum A."/>
            <person name="Ohm R."/>
            <person name="Martin F."/>
            <person name="Silar P."/>
            <person name="Natvig D."/>
            <person name="Lalanne C."/>
            <person name="Gautier V."/>
            <person name="Ament-Velasquez S.L."/>
            <person name="Kruys A."/>
            <person name="Hutchinson M.I."/>
            <person name="Powell A.J."/>
            <person name="Barry K."/>
            <person name="Miller A.N."/>
            <person name="Grigoriev I.V."/>
            <person name="Debuchy R."/>
            <person name="Gladieux P."/>
            <person name="Thoren M.H."/>
            <person name="Johannesson H."/>
        </authorList>
    </citation>
    <scope>NUCLEOTIDE SEQUENCE</scope>
    <source>
        <strain evidence="11">CBS 359.72</strain>
    </source>
</reference>
<dbReference type="Gene3D" id="1.50.10.20">
    <property type="match status" value="1"/>
</dbReference>
<evidence type="ECO:0000313" key="11">
    <source>
        <dbReference type="EMBL" id="KAK4251323.1"/>
    </source>
</evidence>
<dbReference type="AlphaFoldDB" id="A0AAN7CZN6"/>
<evidence type="ECO:0000256" key="1">
    <source>
        <dbReference type="ARBA" id="ARBA00001452"/>
    </source>
</evidence>
<evidence type="ECO:0000256" key="8">
    <source>
        <dbReference type="PIRNR" id="PIRNR016302"/>
    </source>
</evidence>
<dbReference type="PANTHER" id="PTHR12145">
    <property type="entry name" value="MANNAN ENDO-1,6-ALPHA-MANNOSIDASE DCW1"/>
    <property type="match status" value="1"/>
</dbReference>
<dbReference type="PIRSF" id="PIRSF016302">
    <property type="entry name" value="Man_a_manosd"/>
    <property type="match status" value="1"/>
</dbReference>
<evidence type="ECO:0000256" key="2">
    <source>
        <dbReference type="ARBA" id="ARBA00009699"/>
    </source>
</evidence>
<evidence type="ECO:0000256" key="6">
    <source>
        <dbReference type="ARBA" id="ARBA00023180"/>
    </source>
</evidence>
<dbReference type="EMBL" id="MU857606">
    <property type="protein sequence ID" value="KAK4251323.1"/>
    <property type="molecule type" value="Genomic_DNA"/>
</dbReference>
<sequence length="477" mass="51175">MYKQSLPLLLAGASSALAALQVDFDSASSIRAAAKDVAFDVMSYYKGNRTGEILGLLDSPPPNGDYFWWTNAIVWSTLIDYWRYTGDTTYNDVTAEALLAQSGPDLDHAFLPPNYTVSIGNDDHGFWALAAMQAAELDLPSPSEDEPSWINLAKAVFEMQAARYSIEEDGECEGGLRWMLAPVSSGYDVKNTVSTAVFLNLGTRLYRFTDNETYADWAEKSWDWLTSVGLIDDEFNVYDSVNVNDDCETVSSLQWSYALGVLLEAAAYMSNHTGESNNHRHKQKVWSERVTSLASRAMAHFFPDGTLVERACENTTSDCNGDIHWQKGITLRSLATAATLVPELRTNGDDGDRSVAAALRTTVESAVATCDGGLRGRECGYRWAGEVVEGEEVKTTGPPSEVNALAALVVALGAQNGWSELAGSENGESGNGDSNGDSNGGSNGGEAVDDGEDEGNAGVSTRAGMGLMLVGLVAALL</sequence>
<dbReference type="EC" id="3.2.1.101" evidence="3 8"/>
<dbReference type="GO" id="GO:0009272">
    <property type="term" value="P:fungal-type cell wall biogenesis"/>
    <property type="evidence" value="ECO:0007669"/>
    <property type="project" value="TreeGrafter"/>
</dbReference>
<organism evidence="11 12">
    <name type="scientific">Corynascus novoguineensis</name>
    <dbReference type="NCBI Taxonomy" id="1126955"/>
    <lineage>
        <taxon>Eukaryota</taxon>
        <taxon>Fungi</taxon>
        <taxon>Dikarya</taxon>
        <taxon>Ascomycota</taxon>
        <taxon>Pezizomycotina</taxon>
        <taxon>Sordariomycetes</taxon>
        <taxon>Sordariomycetidae</taxon>
        <taxon>Sordariales</taxon>
        <taxon>Chaetomiaceae</taxon>
        <taxon>Corynascus</taxon>
    </lineage>
</organism>
<protein>
    <recommendedName>
        <fullName evidence="3 8">Mannan endo-1,6-alpha-mannosidase</fullName>
        <ecNumber evidence="3 8">3.2.1.101</ecNumber>
    </recommendedName>
</protein>
<keyword evidence="12" id="KW-1185">Reference proteome</keyword>
<feature type="signal peptide" evidence="10">
    <location>
        <begin position="1"/>
        <end position="18"/>
    </location>
</feature>
<gene>
    <name evidence="11" type="ORF">C7999DRAFT_28053</name>
</gene>